<proteinExistence type="predicted"/>
<feature type="region of interest" description="Disordered" evidence="1">
    <location>
        <begin position="382"/>
        <end position="414"/>
    </location>
</feature>
<dbReference type="Proteomes" id="UP000521199">
    <property type="component" value="Unassembled WGS sequence"/>
</dbReference>
<evidence type="ECO:0000256" key="2">
    <source>
        <dbReference type="SAM" id="Phobius"/>
    </source>
</evidence>
<dbReference type="PANTHER" id="PTHR40940:SF1">
    <property type="entry name" value="PROTEIN BATD"/>
    <property type="match status" value="1"/>
</dbReference>
<evidence type="ECO:0000256" key="3">
    <source>
        <dbReference type="SAM" id="SignalP"/>
    </source>
</evidence>
<accession>A0A7W8G1W0</accession>
<keyword evidence="3" id="KW-0732">Signal</keyword>
<keyword evidence="5" id="KW-1185">Reference proteome</keyword>
<dbReference type="Pfam" id="PF13584">
    <property type="entry name" value="BatD"/>
    <property type="match status" value="1"/>
</dbReference>
<dbReference type="RefSeq" id="WP_183961835.1">
    <property type="nucleotide sequence ID" value="NZ_JACHHP010000005.1"/>
</dbReference>
<feature type="signal peptide" evidence="3">
    <location>
        <begin position="1"/>
        <end position="25"/>
    </location>
</feature>
<feature type="chain" id="PRO_5031261572" description="Protein BatD" evidence="3">
    <location>
        <begin position="26"/>
        <end position="565"/>
    </location>
</feature>
<keyword evidence="2" id="KW-0812">Transmembrane</keyword>
<gene>
    <name evidence="4" type="ORF">HNQ52_002866</name>
</gene>
<evidence type="ECO:0000313" key="5">
    <source>
        <dbReference type="Proteomes" id="UP000521199"/>
    </source>
</evidence>
<protein>
    <recommendedName>
        <fullName evidence="6">Protein BatD</fullName>
    </recommendedName>
</protein>
<sequence>MTRPHPTIARCLLLFGLLLPLLALAAPRAWLDRDSMRMGETVTLNVETDIRGEEPDFSVLDQSFRRLGTSSQSQISIVNGQQSAKMLWAIALEPLQEGVIGIPALQLGNESTEPLTLTVLPAPSGGSAAQGEDVFMETTAEPAGPYVQQQVRYVVRLYYAVTLLEGQLEEPKADAGQVRRLGQDLTYQKTVGGRRYNVVERRYALIPEASGRIEIAGPQFRGRALRPGQYNSMFGGGVNLSARADKVALDVRARPADAPTPWLPAQQLTLTDESGVPPDELRVGEPLTLTLRMSAQGLAAEQLPELTLPRIEGAEVYPDQETTQTRDDGEWLRGERVRKFAVVPTRAGPIEIGEIGIDWWNTATDRRERAVLPARSWMAVGGSVSPATAPDAAASPGIGDVARPADAGPATGPVPGDRRWQIATAVFAVLWLVTAALLLRRREPRAPMPATPAPPRPMPDAWKRDLRAAVAASDARGAAQALLRGARSERPDVRELGALAAALAEGAQRDAVLALERSLYRDGEGENVLALLERVFAAHFAWRATSATATDTGVLPPLYPERRAS</sequence>
<keyword evidence="2" id="KW-1133">Transmembrane helix</keyword>
<feature type="compositionally biased region" description="Low complexity" evidence="1">
    <location>
        <begin position="383"/>
        <end position="396"/>
    </location>
</feature>
<comment type="caution">
    <text evidence="4">The sequence shown here is derived from an EMBL/GenBank/DDBJ whole genome shotgun (WGS) entry which is preliminary data.</text>
</comment>
<evidence type="ECO:0000313" key="4">
    <source>
        <dbReference type="EMBL" id="MBB5209303.1"/>
    </source>
</evidence>
<feature type="transmembrane region" description="Helical" evidence="2">
    <location>
        <begin position="420"/>
        <end position="439"/>
    </location>
</feature>
<organism evidence="4 5">
    <name type="scientific">Chiayiivirga flava</name>
    <dbReference type="NCBI Taxonomy" id="659595"/>
    <lineage>
        <taxon>Bacteria</taxon>
        <taxon>Pseudomonadati</taxon>
        <taxon>Pseudomonadota</taxon>
        <taxon>Gammaproteobacteria</taxon>
        <taxon>Lysobacterales</taxon>
        <taxon>Lysobacteraceae</taxon>
        <taxon>Chiayiivirga</taxon>
    </lineage>
</organism>
<dbReference type="PANTHER" id="PTHR40940">
    <property type="entry name" value="PROTEIN BATD-RELATED"/>
    <property type="match status" value="1"/>
</dbReference>
<evidence type="ECO:0008006" key="6">
    <source>
        <dbReference type="Google" id="ProtNLM"/>
    </source>
</evidence>
<keyword evidence="2" id="KW-0472">Membrane</keyword>
<evidence type="ECO:0000256" key="1">
    <source>
        <dbReference type="SAM" id="MobiDB-lite"/>
    </source>
</evidence>
<reference evidence="4 5" key="1">
    <citation type="submission" date="2020-08" db="EMBL/GenBank/DDBJ databases">
        <title>Genomic Encyclopedia of Type Strains, Phase IV (KMG-IV): sequencing the most valuable type-strain genomes for metagenomic binning, comparative biology and taxonomic classification.</title>
        <authorList>
            <person name="Goeker M."/>
        </authorList>
    </citation>
    <scope>NUCLEOTIDE SEQUENCE [LARGE SCALE GENOMIC DNA]</scope>
    <source>
        <strain evidence="4 5">DSM 24163</strain>
    </source>
</reference>
<dbReference type="InterPro" id="IPR025738">
    <property type="entry name" value="BatD"/>
</dbReference>
<dbReference type="EMBL" id="JACHHP010000005">
    <property type="protein sequence ID" value="MBB5209303.1"/>
    <property type="molecule type" value="Genomic_DNA"/>
</dbReference>
<name>A0A7W8G1W0_9GAMM</name>
<dbReference type="AlphaFoldDB" id="A0A7W8G1W0"/>